<evidence type="ECO:0000256" key="1">
    <source>
        <dbReference type="SAM" id="Phobius"/>
    </source>
</evidence>
<feature type="non-terminal residue" evidence="2">
    <location>
        <position position="193"/>
    </location>
</feature>
<evidence type="ECO:0008006" key="4">
    <source>
        <dbReference type="Google" id="ProtNLM"/>
    </source>
</evidence>
<feature type="transmembrane region" description="Helical" evidence="1">
    <location>
        <begin position="152"/>
        <end position="171"/>
    </location>
</feature>
<gene>
    <name evidence="2" type="ORF">PCOR1329_LOCUS20446</name>
</gene>
<evidence type="ECO:0000313" key="3">
    <source>
        <dbReference type="Proteomes" id="UP001189429"/>
    </source>
</evidence>
<dbReference type="PANTHER" id="PTHR43336:SF3">
    <property type="entry name" value="GUANYLATE CYCLASE DOMAIN-CONTAINING PROTEIN"/>
    <property type="match status" value="1"/>
</dbReference>
<keyword evidence="1" id="KW-0472">Membrane</keyword>
<proteinExistence type="predicted"/>
<name>A0ABN9RJE5_9DINO</name>
<dbReference type="Proteomes" id="UP001189429">
    <property type="component" value="Unassembled WGS sequence"/>
</dbReference>
<keyword evidence="1" id="KW-0812">Transmembrane</keyword>
<accession>A0ABN9RJE5</accession>
<keyword evidence="1" id="KW-1133">Transmembrane helix</keyword>
<sequence length="193" mass="21605">MLSLFVALFCRDIFVALQVPSNVELDIILTVVFFLFSLEFVCLSLTDITYLFRFFFWMDIVGTLSLVFDLSYMLGQDATEPTRVNASSNSENTIVLRAARAARLGARAGRLTRVSRLLRYVPFLYHSAEGGGDAKLSRVIQGKLNSVLSKRVAFLTLLIILSSSSPVIPFADLFSYPETEHSFGSWLELLSKD</sequence>
<dbReference type="PANTHER" id="PTHR43336">
    <property type="entry name" value="OXYGEN SENSOR HISTIDINE KINASE RESPONSE REGULATOR DEVS/DOSS"/>
    <property type="match status" value="1"/>
</dbReference>
<evidence type="ECO:0000313" key="2">
    <source>
        <dbReference type="EMBL" id="CAK0818071.1"/>
    </source>
</evidence>
<keyword evidence="3" id="KW-1185">Reference proteome</keyword>
<reference evidence="2" key="1">
    <citation type="submission" date="2023-10" db="EMBL/GenBank/DDBJ databases">
        <authorList>
            <person name="Chen Y."/>
            <person name="Shah S."/>
            <person name="Dougan E. K."/>
            <person name="Thang M."/>
            <person name="Chan C."/>
        </authorList>
    </citation>
    <scope>NUCLEOTIDE SEQUENCE [LARGE SCALE GENOMIC DNA]</scope>
</reference>
<protein>
    <recommendedName>
        <fullName evidence="4">Ion transport domain-containing protein</fullName>
    </recommendedName>
</protein>
<comment type="caution">
    <text evidence="2">The sequence shown here is derived from an EMBL/GenBank/DDBJ whole genome shotgun (WGS) entry which is preliminary data.</text>
</comment>
<organism evidence="2 3">
    <name type="scientific">Prorocentrum cordatum</name>
    <dbReference type="NCBI Taxonomy" id="2364126"/>
    <lineage>
        <taxon>Eukaryota</taxon>
        <taxon>Sar</taxon>
        <taxon>Alveolata</taxon>
        <taxon>Dinophyceae</taxon>
        <taxon>Prorocentrales</taxon>
        <taxon>Prorocentraceae</taxon>
        <taxon>Prorocentrum</taxon>
    </lineage>
</organism>
<dbReference type="EMBL" id="CAUYUJ010006639">
    <property type="protein sequence ID" value="CAK0818071.1"/>
    <property type="molecule type" value="Genomic_DNA"/>
</dbReference>